<organism evidence="8 9">
    <name type="scientific">Candidatus Nanosynbacter lyticus</name>
    <dbReference type="NCBI Taxonomy" id="2093824"/>
    <lineage>
        <taxon>Bacteria</taxon>
        <taxon>Candidatus Saccharimonadota</taxon>
        <taxon>Candidatus Saccharimonadia</taxon>
        <taxon>Candidatus Nanosynbacterales</taxon>
        <taxon>Candidatus Nanosynbacteraceae</taxon>
        <taxon>Candidatus Nanosynbacter</taxon>
    </lineage>
</organism>
<dbReference type="RefSeq" id="WP_052198782.1">
    <property type="nucleotide sequence ID" value="NZ_CP007496.1"/>
</dbReference>
<comment type="catalytic activity">
    <reaction evidence="5">
        <text>L-glutaminyl-[peptide chain release factor] + S-adenosyl-L-methionine = N(5)-methyl-L-glutaminyl-[peptide chain release factor] + S-adenosyl-L-homocysteine + H(+)</text>
        <dbReference type="Rhea" id="RHEA:42896"/>
        <dbReference type="Rhea" id="RHEA-COMP:10271"/>
        <dbReference type="Rhea" id="RHEA-COMP:10272"/>
        <dbReference type="ChEBI" id="CHEBI:15378"/>
        <dbReference type="ChEBI" id="CHEBI:30011"/>
        <dbReference type="ChEBI" id="CHEBI:57856"/>
        <dbReference type="ChEBI" id="CHEBI:59789"/>
        <dbReference type="ChEBI" id="CHEBI:61891"/>
        <dbReference type="EC" id="2.1.1.297"/>
    </reaction>
</comment>
<protein>
    <recommendedName>
        <fullName evidence="1">peptide chain release factor N(5)-glutamine methyltransferase</fullName>
        <ecNumber evidence="1">2.1.1.297</ecNumber>
    </recommendedName>
</protein>
<dbReference type="EC" id="2.1.1.297" evidence="1"/>
<evidence type="ECO:0000313" key="8">
    <source>
        <dbReference type="EMBL" id="AJA06353.1"/>
    </source>
</evidence>
<dbReference type="Gene3D" id="3.40.50.150">
    <property type="entry name" value="Vaccinia Virus protein VP39"/>
    <property type="match status" value="1"/>
</dbReference>
<dbReference type="Gene3D" id="1.10.8.10">
    <property type="entry name" value="DNA helicase RuvA subunit, C-terminal domain"/>
    <property type="match status" value="1"/>
</dbReference>
<dbReference type="InterPro" id="IPR007848">
    <property type="entry name" value="Small_mtfrase_dom"/>
</dbReference>
<evidence type="ECO:0000256" key="3">
    <source>
        <dbReference type="ARBA" id="ARBA00022679"/>
    </source>
</evidence>
<evidence type="ECO:0000313" key="9">
    <source>
        <dbReference type="Proteomes" id="UP000030902"/>
    </source>
</evidence>
<dbReference type="Pfam" id="PF17827">
    <property type="entry name" value="PrmC_N"/>
    <property type="match status" value="1"/>
</dbReference>
<accession>A0A6S4GQE8</accession>
<evidence type="ECO:0000256" key="2">
    <source>
        <dbReference type="ARBA" id="ARBA00022603"/>
    </source>
</evidence>
<dbReference type="InterPro" id="IPR050320">
    <property type="entry name" value="N5-glutamine_MTase"/>
</dbReference>
<keyword evidence="3 8" id="KW-0808">Transferase</keyword>
<dbReference type="KEGG" id="sox:TM7x_00875"/>
<sequence>MIISDWLKTATKSLKNIGISSARLDAELILANTLRKNRTYLHAYLDEEIDPRKFDIANARLDLRLDRVPIAYILGYKEFYGRRFTVSPSVLIPRPESEDLISLFLELTASEITEKTLIDVGTGSGCLGIIAKLERNNLSVILSDVSKPALKIAEKNADTLKADVTIQQQSLLNGQIRPVDYIFANLPYVDKDWDVSPELKYEPEIALFAEDEGLKLILELISQASRCLTSNGLLFIEADPCQHSRIIDTAIKNGFKEEKRLNYILALRLICTQNQI</sequence>
<evidence type="ECO:0000259" key="7">
    <source>
        <dbReference type="Pfam" id="PF17827"/>
    </source>
</evidence>
<dbReference type="GO" id="GO:0102559">
    <property type="term" value="F:peptide chain release factor N(5)-glutamine methyltransferase activity"/>
    <property type="evidence" value="ECO:0007669"/>
    <property type="project" value="UniProtKB-EC"/>
</dbReference>
<keyword evidence="4" id="KW-0949">S-adenosyl-L-methionine</keyword>
<dbReference type="GO" id="GO:0032259">
    <property type="term" value="P:methylation"/>
    <property type="evidence" value="ECO:0007669"/>
    <property type="project" value="UniProtKB-KW"/>
</dbReference>
<name>A0A6S4GQE8_9BACT</name>
<evidence type="ECO:0000256" key="4">
    <source>
        <dbReference type="ARBA" id="ARBA00022691"/>
    </source>
</evidence>
<dbReference type="AlphaFoldDB" id="A0A6S4GQE8"/>
<gene>
    <name evidence="8" type="ORF">TM7x_00875</name>
</gene>
<dbReference type="NCBIfam" id="TIGR03534">
    <property type="entry name" value="RF_mod_PrmC"/>
    <property type="match status" value="1"/>
</dbReference>
<dbReference type="InterPro" id="IPR029063">
    <property type="entry name" value="SAM-dependent_MTases_sf"/>
</dbReference>
<keyword evidence="9" id="KW-1185">Reference proteome</keyword>
<keyword evidence="2 8" id="KW-0489">Methyltransferase</keyword>
<dbReference type="CDD" id="cd02440">
    <property type="entry name" value="AdoMet_MTases"/>
    <property type="match status" value="1"/>
</dbReference>
<evidence type="ECO:0000256" key="5">
    <source>
        <dbReference type="ARBA" id="ARBA00048391"/>
    </source>
</evidence>
<feature type="domain" description="Release factor glutamine methyltransferase N-terminal" evidence="7">
    <location>
        <begin position="5"/>
        <end position="75"/>
    </location>
</feature>
<dbReference type="PANTHER" id="PTHR18895">
    <property type="entry name" value="HEMK METHYLTRANSFERASE"/>
    <property type="match status" value="1"/>
</dbReference>
<feature type="domain" description="Methyltransferase small" evidence="6">
    <location>
        <begin position="105"/>
        <end position="190"/>
    </location>
</feature>
<dbReference type="InterPro" id="IPR019874">
    <property type="entry name" value="RF_methyltr_PrmC"/>
</dbReference>
<proteinExistence type="predicted"/>
<evidence type="ECO:0000256" key="1">
    <source>
        <dbReference type="ARBA" id="ARBA00012771"/>
    </source>
</evidence>
<dbReference type="NCBIfam" id="TIGR00536">
    <property type="entry name" value="hemK_fam"/>
    <property type="match status" value="1"/>
</dbReference>
<evidence type="ECO:0000259" key="6">
    <source>
        <dbReference type="Pfam" id="PF05175"/>
    </source>
</evidence>
<dbReference type="SUPFAM" id="SSF53335">
    <property type="entry name" value="S-adenosyl-L-methionine-dependent methyltransferases"/>
    <property type="match status" value="1"/>
</dbReference>
<dbReference type="PANTHER" id="PTHR18895:SF74">
    <property type="entry name" value="MTRF1L RELEASE FACTOR GLUTAMINE METHYLTRANSFERASE"/>
    <property type="match status" value="1"/>
</dbReference>
<dbReference type="Proteomes" id="UP000030902">
    <property type="component" value="Chromosome"/>
</dbReference>
<reference evidence="8 9" key="1">
    <citation type="journal article" date="2015" name="Proc. Natl. Acad. Sci. U.S.A.">
        <title>Cultivation of a human-associated TM7 phylotype reveals a reduced genome and epibiotic parasitic lifestyle.</title>
        <authorList>
            <person name="He X."/>
            <person name="McLean J.S."/>
            <person name="Edlund A."/>
            <person name="Yooseph S."/>
            <person name="Hall A.P."/>
            <person name="Liu S.Y."/>
            <person name="Dorrestein P.C."/>
            <person name="Esquenazi E."/>
            <person name="Hunter R.C."/>
            <person name="Cheng G."/>
            <person name="Nelson K.E."/>
            <person name="Lux R."/>
            <person name="Shi W."/>
        </authorList>
    </citation>
    <scope>NUCLEOTIDE SEQUENCE [LARGE SCALE GENOMIC DNA]</scope>
    <source>
        <strain evidence="8 9">TM7x</strain>
    </source>
</reference>
<dbReference type="InterPro" id="IPR040758">
    <property type="entry name" value="PrmC_N"/>
</dbReference>
<dbReference type="Pfam" id="PF05175">
    <property type="entry name" value="MTS"/>
    <property type="match status" value="1"/>
</dbReference>
<dbReference type="InterPro" id="IPR004556">
    <property type="entry name" value="HemK-like"/>
</dbReference>
<dbReference type="EMBL" id="CP007496">
    <property type="protein sequence ID" value="AJA06353.1"/>
    <property type="molecule type" value="Genomic_DNA"/>
</dbReference>